<dbReference type="EMBL" id="KQ241710">
    <property type="protein sequence ID" value="KNC85298.1"/>
    <property type="molecule type" value="Genomic_DNA"/>
</dbReference>
<evidence type="ECO:0000259" key="9">
    <source>
        <dbReference type="Pfam" id="PF12719"/>
    </source>
</evidence>
<dbReference type="Pfam" id="PF12719">
    <property type="entry name" value="Cnd3"/>
    <property type="match status" value="1"/>
</dbReference>
<keyword evidence="7" id="KW-0131">Cell cycle</keyword>
<evidence type="ECO:0000256" key="1">
    <source>
        <dbReference type="ARBA" id="ARBA00004286"/>
    </source>
</evidence>
<dbReference type="InterPro" id="IPR027165">
    <property type="entry name" value="CND3"/>
</dbReference>
<dbReference type="InterPro" id="IPR025977">
    <property type="entry name" value="Cnd3_C"/>
</dbReference>
<dbReference type="GO" id="GO:0051301">
    <property type="term" value="P:cell division"/>
    <property type="evidence" value="ECO:0007669"/>
    <property type="project" value="UniProtKB-KW"/>
</dbReference>
<evidence type="ECO:0000256" key="8">
    <source>
        <dbReference type="SAM" id="MobiDB-lite"/>
    </source>
</evidence>
<keyword evidence="6" id="KW-0226">DNA condensation</keyword>
<dbReference type="SUPFAM" id="SSF48371">
    <property type="entry name" value="ARM repeat"/>
    <property type="match status" value="1"/>
</dbReference>
<feature type="region of interest" description="Disordered" evidence="8">
    <location>
        <begin position="568"/>
        <end position="617"/>
    </location>
</feature>
<keyword evidence="4" id="KW-0132">Cell division</keyword>
<keyword evidence="11" id="KW-1185">Reference proteome</keyword>
<dbReference type="eggNOG" id="KOG2025">
    <property type="taxonomic scope" value="Eukaryota"/>
</dbReference>
<dbReference type="GO" id="GO:0000793">
    <property type="term" value="C:condensed chromosome"/>
    <property type="evidence" value="ECO:0007669"/>
    <property type="project" value="TreeGrafter"/>
</dbReference>
<dbReference type="InterPro" id="IPR016024">
    <property type="entry name" value="ARM-type_fold"/>
</dbReference>
<gene>
    <name evidence="10" type="ORF">SARC_02521</name>
</gene>
<dbReference type="GO" id="GO:0000796">
    <property type="term" value="C:condensin complex"/>
    <property type="evidence" value="ECO:0007669"/>
    <property type="project" value="InterPro"/>
</dbReference>
<evidence type="ECO:0000313" key="10">
    <source>
        <dbReference type="EMBL" id="KNC85298.1"/>
    </source>
</evidence>
<dbReference type="AlphaFoldDB" id="A0A0L0GAL7"/>
<evidence type="ECO:0000256" key="7">
    <source>
        <dbReference type="ARBA" id="ARBA00023306"/>
    </source>
</evidence>
<dbReference type="OrthoDB" id="27187at2759"/>
<dbReference type="STRING" id="667725.A0A0L0GAL7"/>
<dbReference type="GO" id="GO:0007076">
    <property type="term" value="P:mitotic chromosome condensation"/>
    <property type="evidence" value="ECO:0007669"/>
    <property type="project" value="InterPro"/>
</dbReference>
<name>A0A0L0GAL7_9EUKA</name>
<evidence type="ECO:0000256" key="6">
    <source>
        <dbReference type="ARBA" id="ARBA00023067"/>
    </source>
</evidence>
<dbReference type="RefSeq" id="XP_014159200.1">
    <property type="nucleotide sequence ID" value="XM_014303725.1"/>
</dbReference>
<dbReference type="PANTHER" id="PTHR14418:SF5">
    <property type="entry name" value="CONDENSIN COMPLEX SUBUNIT 3"/>
    <property type="match status" value="1"/>
</dbReference>
<reference evidence="10 11" key="1">
    <citation type="submission" date="2011-02" db="EMBL/GenBank/DDBJ databases">
        <title>The Genome Sequence of Sphaeroforma arctica JP610.</title>
        <authorList>
            <consortium name="The Broad Institute Genome Sequencing Platform"/>
            <person name="Russ C."/>
            <person name="Cuomo C."/>
            <person name="Young S.K."/>
            <person name="Zeng Q."/>
            <person name="Gargeya S."/>
            <person name="Alvarado L."/>
            <person name="Berlin A."/>
            <person name="Chapman S.B."/>
            <person name="Chen Z."/>
            <person name="Freedman E."/>
            <person name="Gellesch M."/>
            <person name="Goldberg J."/>
            <person name="Griggs A."/>
            <person name="Gujja S."/>
            <person name="Heilman E."/>
            <person name="Heiman D."/>
            <person name="Howarth C."/>
            <person name="Mehta T."/>
            <person name="Neiman D."/>
            <person name="Pearson M."/>
            <person name="Roberts A."/>
            <person name="Saif S."/>
            <person name="Shea T."/>
            <person name="Shenoy N."/>
            <person name="Sisk P."/>
            <person name="Stolte C."/>
            <person name="Sykes S."/>
            <person name="White J."/>
            <person name="Yandava C."/>
            <person name="Burger G."/>
            <person name="Gray M.W."/>
            <person name="Holland P.W.H."/>
            <person name="King N."/>
            <person name="Lang F.B.F."/>
            <person name="Roger A.J."/>
            <person name="Ruiz-Trillo I."/>
            <person name="Haas B."/>
            <person name="Nusbaum C."/>
            <person name="Birren B."/>
        </authorList>
    </citation>
    <scope>NUCLEOTIDE SEQUENCE [LARGE SCALE GENOMIC DNA]</scope>
    <source>
        <strain evidence="10 11">JP610</strain>
    </source>
</reference>
<accession>A0A0L0GAL7</accession>
<dbReference type="Proteomes" id="UP000054560">
    <property type="component" value="Unassembled WGS sequence"/>
</dbReference>
<evidence type="ECO:0000256" key="5">
    <source>
        <dbReference type="ARBA" id="ARBA00022776"/>
    </source>
</evidence>
<feature type="compositionally biased region" description="Acidic residues" evidence="8">
    <location>
        <begin position="587"/>
        <end position="617"/>
    </location>
</feature>
<dbReference type="InterPro" id="IPR011989">
    <property type="entry name" value="ARM-like"/>
</dbReference>
<comment type="subcellular location">
    <subcellularLocation>
        <location evidence="1">Chromosome</location>
    </subcellularLocation>
</comment>
<keyword evidence="5" id="KW-0498">Mitosis</keyword>
<evidence type="ECO:0000256" key="3">
    <source>
        <dbReference type="ARBA" id="ARBA00022454"/>
    </source>
</evidence>
<comment type="similarity">
    <text evidence="2">Belongs to the CND3 (condensin subunit 3) family.</text>
</comment>
<dbReference type="PANTHER" id="PTHR14418">
    <property type="entry name" value="CONDENSIN COMPLEX SUBUNIT 3-RELATED"/>
    <property type="match status" value="1"/>
</dbReference>
<evidence type="ECO:0000313" key="11">
    <source>
        <dbReference type="Proteomes" id="UP000054560"/>
    </source>
</evidence>
<dbReference type="GeneID" id="25903025"/>
<dbReference type="Gene3D" id="1.25.10.10">
    <property type="entry name" value="Leucine-rich Repeat Variant"/>
    <property type="match status" value="1"/>
</dbReference>
<evidence type="ECO:0000256" key="2">
    <source>
        <dbReference type="ARBA" id="ARBA00006533"/>
    </source>
</evidence>
<keyword evidence="3" id="KW-0158">Chromosome</keyword>
<sequence>MSTELTEAILKYVALEKELLADGSDENASTVVFVTNKLLTIAALCDVGDEVGRRLLSQLASDMLVSAATSDVLLPALVDCIAHTHKKTNDRIDVVTGIIRELADDNNYRNTGGLDTSLVVDTETDIADFTADDRQFRSLAICSLFLEKTRRLNINHGEMSALIDNLILPGIQNHNTFIREQAIRSLGLCCVINPEFGRDYLLLLLQVAENDGPRIQLTAVKTLFDLLLVYGPLTLGVSSAHVESDRKREQQADVIRESMNNMSLMENDLEALGDKDTGENESDTEATVDTTIKTYIPILFNLLQSDTAEMRTVAAEGFAKLLHTNHLASHTVFAALMVLYFNPMSSDDQRLRQCLGVFFPEFAFATARPVADKSLAHQAIIERSFLQIMNTLLDAPRRSPLYEVNEYQVGAYLLYLTSPEQLNQNNPNYSSGASLFEAHHALAITIANECLHAAKDGDNYYMKLWSKLLNVIEIEHENQQLVKAMRVIIADLRKECNDSVAQKQLQRSAHQLADYDQTPDDWISRSDIEGLFDNLLKGLDRAFLDGVDEVLATTANTDGSVKRTLRARSVKAPTKTDNSDSEVASDGADESDEESESEADIQEADLDDPESTDEEMA</sequence>
<feature type="domain" description="Nuclear condensin complex subunit 3 C-terminal" evidence="9">
    <location>
        <begin position="137"/>
        <end position="474"/>
    </location>
</feature>
<organism evidence="10 11">
    <name type="scientific">Sphaeroforma arctica JP610</name>
    <dbReference type="NCBI Taxonomy" id="667725"/>
    <lineage>
        <taxon>Eukaryota</taxon>
        <taxon>Ichthyosporea</taxon>
        <taxon>Ichthyophonida</taxon>
        <taxon>Sphaeroforma</taxon>
    </lineage>
</organism>
<protein>
    <recommendedName>
        <fullName evidence="9">Nuclear condensin complex subunit 3 C-terminal domain-containing protein</fullName>
    </recommendedName>
</protein>
<evidence type="ECO:0000256" key="4">
    <source>
        <dbReference type="ARBA" id="ARBA00022618"/>
    </source>
</evidence>
<proteinExistence type="inferred from homology"/>